<evidence type="ECO:0000313" key="5">
    <source>
        <dbReference type="Proteomes" id="UP000019335"/>
    </source>
</evidence>
<feature type="domain" description="DUF547" evidence="2">
    <location>
        <begin position="1305"/>
        <end position="1434"/>
    </location>
</feature>
<feature type="compositionally biased region" description="Acidic residues" evidence="1">
    <location>
        <begin position="750"/>
        <end position="776"/>
    </location>
</feature>
<name>W7U430_9STRA</name>
<accession>W7U430</accession>
<evidence type="ECO:0000259" key="2">
    <source>
        <dbReference type="Pfam" id="PF04784"/>
    </source>
</evidence>
<protein>
    <submittedName>
        <fullName evidence="4">Uncharacterized protein</fullName>
    </submittedName>
</protein>
<dbReference type="Pfam" id="PF08588">
    <property type="entry name" value="Duc1"/>
    <property type="match status" value="1"/>
</dbReference>
<dbReference type="InterPro" id="IPR013897">
    <property type="entry name" value="Duc1"/>
</dbReference>
<proteinExistence type="predicted"/>
<evidence type="ECO:0000256" key="1">
    <source>
        <dbReference type="SAM" id="MobiDB-lite"/>
    </source>
</evidence>
<dbReference type="PANTHER" id="PTHR46361:SF3">
    <property type="entry name" value="ELECTRON CARRIER_ PROTEIN DISULFIDE OXIDOREDUCTASE"/>
    <property type="match status" value="1"/>
</dbReference>
<feature type="region of interest" description="Disordered" evidence="1">
    <location>
        <begin position="951"/>
        <end position="1007"/>
    </location>
</feature>
<feature type="region of interest" description="Disordered" evidence="1">
    <location>
        <begin position="59"/>
        <end position="110"/>
    </location>
</feature>
<feature type="region of interest" description="Disordered" evidence="1">
    <location>
        <begin position="894"/>
        <end position="923"/>
    </location>
</feature>
<feature type="region of interest" description="Disordered" evidence="1">
    <location>
        <begin position="749"/>
        <end position="806"/>
    </location>
</feature>
<feature type="region of interest" description="Disordered" evidence="1">
    <location>
        <begin position="1565"/>
        <end position="1638"/>
    </location>
</feature>
<evidence type="ECO:0000259" key="3">
    <source>
        <dbReference type="Pfam" id="PF08588"/>
    </source>
</evidence>
<dbReference type="Pfam" id="PF04784">
    <property type="entry name" value="DUF547"/>
    <property type="match status" value="1"/>
</dbReference>
<dbReference type="InterPro" id="IPR006869">
    <property type="entry name" value="DUF547"/>
</dbReference>
<feature type="compositionally biased region" description="Low complexity" evidence="1">
    <location>
        <begin position="96"/>
        <end position="110"/>
    </location>
</feature>
<evidence type="ECO:0000313" key="4">
    <source>
        <dbReference type="EMBL" id="EWM30523.1"/>
    </source>
</evidence>
<keyword evidence="5" id="KW-1185">Reference proteome</keyword>
<feature type="region of interest" description="Disordered" evidence="1">
    <location>
        <begin position="439"/>
        <end position="501"/>
    </location>
</feature>
<feature type="compositionally biased region" description="Acidic residues" evidence="1">
    <location>
        <begin position="1586"/>
        <end position="1616"/>
    </location>
</feature>
<feature type="region of interest" description="Disordered" evidence="1">
    <location>
        <begin position="132"/>
        <end position="168"/>
    </location>
</feature>
<dbReference type="PANTHER" id="PTHR46361">
    <property type="entry name" value="ELECTRON CARRIER/ PROTEIN DISULFIDE OXIDOREDUCTASE"/>
    <property type="match status" value="1"/>
</dbReference>
<feature type="compositionally biased region" description="Basic residues" evidence="1">
    <location>
        <begin position="782"/>
        <end position="794"/>
    </location>
</feature>
<feature type="region of interest" description="Disordered" evidence="1">
    <location>
        <begin position="333"/>
        <end position="352"/>
    </location>
</feature>
<reference evidence="4 5" key="1">
    <citation type="journal article" date="2014" name="Mol. Plant">
        <title>Chromosome Scale Genome Assembly and Transcriptome Profiling of Nannochloropsis gaditana in Nitrogen Depletion.</title>
        <authorList>
            <person name="Corteggiani Carpinelli E."/>
            <person name="Telatin A."/>
            <person name="Vitulo N."/>
            <person name="Forcato C."/>
            <person name="D'Angelo M."/>
            <person name="Schiavon R."/>
            <person name="Vezzi A."/>
            <person name="Giacometti G.M."/>
            <person name="Morosinotto T."/>
            <person name="Valle G."/>
        </authorList>
    </citation>
    <scope>NUCLEOTIDE SEQUENCE [LARGE SCALE GENOMIC DNA]</scope>
    <source>
        <strain evidence="4 5">B-31</strain>
    </source>
</reference>
<organism evidence="4 5">
    <name type="scientific">Nannochloropsis gaditana</name>
    <dbReference type="NCBI Taxonomy" id="72520"/>
    <lineage>
        <taxon>Eukaryota</taxon>
        <taxon>Sar</taxon>
        <taxon>Stramenopiles</taxon>
        <taxon>Ochrophyta</taxon>
        <taxon>Eustigmatophyceae</taxon>
        <taxon>Eustigmatales</taxon>
        <taxon>Monodopsidaceae</taxon>
        <taxon>Nannochloropsis</taxon>
    </lineage>
</organism>
<feature type="compositionally biased region" description="Basic and acidic residues" evidence="1">
    <location>
        <begin position="1617"/>
        <end position="1631"/>
    </location>
</feature>
<gene>
    <name evidence="4" type="ORF">Naga_100013g51</name>
</gene>
<dbReference type="OrthoDB" id="71430at2759"/>
<feature type="compositionally biased region" description="Basic and acidic residues" evidence="1">
    <location>
        <begin position="337"/>
        <end position="352"/>
    </location>
</feature>
<dbReference type="EMBL" id="AZIL01000033">
    <property type="protein sequence ID" value="EWM30523.1"/>
    <property type="molecule type" value="Genomic_DNA"/>
</dbReference>
<feature type="domain" description="Domain of unknown function at the cortex 1" evidence="3">
    <location>
        <begin position="199"/>
        <end position="409"/>
    </location>
</feature>
<dbReference type="SUPFAM" id="SSF50729">
    <property type="entry name" value="PH domain-like"/>
    <property type="match status" value="1"/>
</dbReference>
<feature type="region of interest" description="Disordered" evidence="1">
    <location>
        <begin position="724"/>
        <end position="743"/>
    </location>
</feature>
<feature type="compositionally biased region" description="Basic and acidic residues" evidence="1">
    <location>
        <begin position="73"/>
        <end position="86"/>
    </location>
</feature>
<sequence>METYFEPLVLAAAAGTGWAAANRLLSNPDLDMGLLVGMVLGASLVILILKARGHDVFLGAPKPVPAPSPSPTVERRRSREGARDPDPPQTLPPPSLSSSSASSPSIGTPTNIVEAAGQTFSALRRIASQTRLVGGHGAREEAAGNEASSRLGLDTGATGMPRSMHESRRQEMRSRFAQTLRDPRYNGVKLIDWMGVQIPFNEVVDFENEFFKGQVLFMLRTKPEDPRYVAHFAGKQRLFEMQIQGRFKKLPEGVLYMGAELTERMHLGLVTKTVAGMVLAFARRVLKNLHYSFGDKGGEAVEAEQVELPHLTFPLSRGMDRLVVTPAGQEPPPLGKEFYEPDETRVPRRGGKGKEPEFVLGPIYSMSFHSMYLDFSQWQLVNIAGQKSIDLSGYFGDASVHIVVYDLHNSVAANPGGAHRRCDKRYFYHCELVSAGGEAGLGEEDTDRLSATEAGMSSSGLHASVFPGHSPGPRPSRVRSRSSDGGGEGGRKEKAGSVVGAGGDGVEMDGLACTLDAGRDGFGGERRAGSYASAVEGEDEEGALSGSDVYVRSGDIAPLLAATGGSVGGWACVTEGKGYCIARPGAAPLDVHLIKVGGTSAYFRSDFLCNGDVVILRNSVNGKYLSVYKGWWLWWTPNPPSSSSSRAHFVIHGLEEGARVTVGRAFHLRHNKWASYQVGITENINSEYGGRMLGLYQTSKSKRMFQSKRSKTWLSPLQLKFQAPRGEDGMGVGGGAVPQLPLDDGSMVVMEEEEEEEEEDEEQEEEEEVGEEEEQEKEERRARKARARRSKERRKVAEAALGEGGEEQLEGLEPFFADKALDSDTIEGCMEVDVPAWIEMVHRHKKKPQLAYALRVRFRDPVTGEETARWTALRTGIDLAPVIQMQRRRQLRRLQASEADARESLSSLAGEGEGTGSEGERRGRAVVAVGAGAESMAEVVAMDTCDAYMLHSPPGKRKGLKASPVKEDKARRSGSMGRDKKGRHQGPSMEGFPSPLPASHQPLQHQNPADQSVRLLAQLLEEMNRPEPAVSSPVHAGSAYCPPLSALRHLDRDEEYDPLDLSHPLPSCKTALYSILRRRNCLDAWFLRGTAADMAVNVPAKAGCQPLQQSVVARALWESHWREEWMVLYPSHVSFFAMGTKKPGWSVFLHDILGLKVPSSSSKLSAHFPGSFFLSLETLGRVHYLWFASETTRDGWLTALTARVGGQAGYEMPVGVIISDPREAFVLKSGQWRPRSRIILNARRMSLDVPPPATTEEVGPCLSTLSVKALKLVYDLSPDSGTERLVSFLDLCSSFRVLPLHLLDLASPEALVFFLNIYHTLLQHALLLLGPPSSKDWSAFFTNVSYEMGNDVFSLTELEHCVLRGHLARPRSVPRHMPSPPPLDDDHYLYALSKTNFRINFALVNGSLSAPPFVTVFQAGHLNEQLNRASVRFIDHTVRMDAKKRLLVLPKVCDIYRADFSAAKTGRETMKVCLRFLERAKWERISWLMAGAKAPSVKYSSMRAKCHETLCLIEDKLTTPRNAVITSIGNGAIQATTPLLESNKVASPPIPEPLLLTPVATSKGALRNSSPPLLNLDKEGSSSASEDFDEEMEEEENDGGSISDELEGEASEELEAPVERDELVSGEHDGTSCDNGTL</sequence>
<comment type="caution">
    <text evidence="4">The sequence shown here is derived from an EMBL/GenBank/DDBJ whole genome shotgun (WGS) entry which is preliminary data.</text>
</comment>
<dbReference type="Proteomes" id="UP000019335">
    <property type="component" value="Chromosome 1"/>
</dbReference>